<keyword evidence="4" id="KW-1185">Reference proteome</keyword>
<evidence type="ECO:0000313" key="4">
    <source>
        <dbReference type="Proteomes" id="UP000683925"/>
    </source>
</evidence>
<reference evidence="3" key="1">
    <citation type="submission" date="2021-01" db="EMBL/GenBank/DDBJ databases">
        <authorList>
            <consortium name="Genoscope - CEA"/>
            <person name="William W."/>
        </authorList>
    </citation>
    <scope>NUCLEOTIDE SEQUENCE</scope>
</reference>
<feature type="signal peptide" evidence="1">
    <location>
        <begin position="1"/>
        <end position="21"/>
    </location>
</feature>
<protein>
    <recommendedName>
        <fullName evidence="2">Granulins domain-containing protein</fullName>
    </recommendedName>
</protein>
<dbReference type="InterPro" id="IPR000118">
    <property type="entry name" value="Granulin"/>
</dbReference>
<dbReference type="EMBL" id="CAJJDP010000005">
    <property type="protein sequence ID" value="CAD8135436.1"/>
    <property type="molecule type" value="Genomic_DNA"/>
</dbReference>
<evidence type="ECO:0000256" key="1">
    <source>
        <dbReference type="SAM" id="SignalP"/>
    </source>
</evidence>
<name>A0A8S1S5D0_PAROT</name>
<dbReference type="OrthoDB" id="305117at2759"/>
<proteinExistence type="predicted"/>
<organism evidence="3 4">
    <name type="scientific">Paramecium octaurelia</name>
    <dbReference type="NCBI Taxonomy" id="43137"/>
    <lineage>
        <taxon>Eukaryota</taxon>
        <taxon>Sar</taxon>
        <taxon>Alveolata</taxon>
        <taxon>Ciliophora</taxon>
        <taxon>Intramacronucleata</taxon>
        <taxon>Oligohymenophorea</taxon>
        <taxon>Peniculida</taxon>
        <taxon>Parameciidae</taxon>
        <taxon>Paramecium</taxon>
    </lineage>
</organism>
<comment type="caution">
    <text evidence="3">The sequence shown here is derived from an EMBL/GenBank/DDBJ whole genome shotgun (WGS) entry which is preliminary data.</text>
</comment>
<evidence type="ECO:0000313" key="3">
    <source>
        <dbReference type="EMBL" id="CAD8135436.1"/>
    </source>
</evidence>
<feature type="domain" description="Granulins" evidence="2">
    <location>
        <begin position="55"/>
        <end position="96"/>
    </location>
</feature>
<evidence type="ECO:0000259" key="2">
    <source>
        <dbReference type="SMART" id="SM00277"/>
    </source>
</evidence>
<gene>
    <name evidence="3" type="ORF">POCTA_138.1.T0060388</name>
</gene>
<sequence length="96" mass="10451">MNKIFISLFLILSLFISTSQSLESPKREIQDPFTHGAIQQILRKAFADNNCPPEQSKTYCSGSQPCCKVGNRYGCCPYSFGVCCGDGTCVPSGGRC</sequence>
<dbReference type="Proteomes" id="UP000683925">
    <property type="component" value="Unassembled WGS sequence"/>
</dbReference>
<keyword evidence="1" id="KW-0732">Signal</keyword>
<accession>A0A8S1S5D0</accession>
<dbReference type="AlphaFoldDB" id="A0A8S1S5D0"/>
<feature type="chain" id="PRO_5035878205" description="Granulins domain-containing protein" evidence="1">
    <location>
        <begin position="22"/>
        <end position="96"/>
    </location>
</feature>
<dbReference type="SMART" id="SM00277">
    <property type="entry name" value="GRAN"/>
    <property type="match status" value="1"/>
</dbReference>